<evidence type="ECO:0000313" key="2">
    <source>
        <dbReference type="Proteomes" id="UP000694892"/>
    </source>
</evidence>
<gene>
    <name evidence="1" type="ORF">XELAEV_18042678mg</name>
</gene>
<protein>
    <submittedName>
        <fullName evidence="1">Uncharacterized protein</fullName>
    </submittedName>
</protein>
<evidence type="ECO:0000313" key="1">
    <source>
        <dbReference type="EMBL" id="OCT66428.1"/>
    </source>
</evidence>
<dbReference type="Proteomes" id="UP000694892">
    <property type="component" value="Chromosome 8S"/>
</dbReference>
<dbReference type="AlphaFoldDB" id="A0A974C4K5"/>
<proteinExistence type="predicted"/>
<reference evidence="2" key="1">
    <citation type="journal article" date="2016" name="Nature">
        <title>Genome evolution in the allotetraploid frog Xenopus laevis.</title>
        <authorList>
            <person name="Session A.M."/>
            <person name="Uno Y."/>
            <person name="Kwon T."/>
            <person name="Chapman J.A."/>
            <person name="Toyoda A."/>
            <person name="Takahashi S."/>
            <person name="Fukui A."/>
            <person name="Hikosaka A."/>
            <person name="Suzuki A."/>
            <person name="Kondo M."/>
            <person name="van Heeringen S.J."/>
            <person name="Quigley I."/>
            <person name="Heinz S."/>
            <person name="Ogino H."/>
            <person name="Ochi H."/>
            <person name="Hellsten U."/>
            <person name="Lyons J.B."/>
            <person name="Simakov O."/>
            <person name="Putnam N."/>
            <person name="Stites J."/>
            <person name="Kuroki Y."/>
            <person name="Tanaka T."/>
            <person name="Michiue T."/>
            <person name="Watanabe M."/>
            <person name="Bogdanovic O."/>
            <person name="Lister R."/>
            <person name="Georgiou G."/>
            <person name="Paranjpe S.S."/>
            <person name="van Kruijsbergen I."/>
            <person name="Shu S."/>
            <person name="Carlson J."/>
            <person name="Kinoshita T."/>
            <person name="Ohta Y."/>
            <person name="Mawaribuchi S."/>
            <person name="Jenkins J."/>
            <person name="Grimwood J."/>
            <person name="Schmutz J."/>
            <person name="Mitros T."/>
            <person name="Mozaffari S.V."/>
            <person name="Suzuki Y."/>
            <person name="Haramoto Y."/>
            <person name="Yamamoto T.S."/>
            <person name="Takagi C."/>
            <person name="Heald R."/>
            <person name="Miller K."/>
            <person name="Haudenschild C."/>
            <person name="Kitzman J."/>
            <person name="Nakayama T."/>
            <person name="Izutsu Y."/>
            <person name="Robert J."/>
            <person name="Fortriede J."/>
            <person name="Burns K."/>
            <person name="Lotay V."/>
            <person name="Karimi K."/>
            <person name="Yasuoka Y."/>
            <person name="Dichmann D.S."/>
            <person name="Flajnik M.F."/>
            <person name="Houston D.W."/>
            <person name="Shendure J."/>
            <person name="DuPasquier L."/>
            <person name="Vize P.D."/>
            <person name="Zorn A.M."/>
            <person name="Ito M."/>
            <person name="Marcotte E.M."/>
            <person name="Wallingford J.B."/>
            <person name="Ito Y."/>
            <person name="Asashima M."/>
            <person name="Ueno N."/>
            <person name="Matsuda Y."/>
            <person name="Veenstra G.J."/>
            <person name="Fujiyama A."/>
            <person name="Harland R.M."/>
            <person name="Taira M."/>
            <person name="Rokhsar D.S."/>
        </authorList>
    </citation>
    <scope>NUCLEOTIDE SEQUENCE [LARGE SCALE GENOMIC DNA]</scope>
    <source>
        <strain evidence="2">J</strain>
    </source>
</reference>
<organism evidence="1 2">
    <name type="scientific">Xenopus laevis</name>
    <name type="common">African clawed frog</name>
    <dbReference type="NCBI Taxonomy" id="8355"/>
    <lineage>
        <taxon>Eukaryota</taxon>
        <taxon>Metazoa</taxon>
        <taxon>Chordata</taxon>
        <taxon>Craniata</taxon>
        <taxon>Vertebrata</taxon>
        <taxon>Euteleostomi</taxon>
        <taxon>Amphibia</taxon>
        <taxon>Batrachia</taxon>
        <taxon>Anura</taxon>
        <taxon>Pipoidea</taxon>
        <taxon>Pipidae</taxon>
        <taxon>Xenopodinae</taxon>
        <taxon>Xenopus</taxon>
        <taxon>Xenopus</taxon>
    </lineage>
</organism>
<accession>A0A974C4K5</accession>
<sequence length="70" mass="7988">MSSANKRCISRENSGATALHLHIHPFRPQAQFYDSVQGWPMYGRLEGKLYPPPPNNLGLYKNILHKTAHM</sequence>
<dbReference type="EMBL" id="CM004481">
    <property type="protein sequence ID" value="OCT66428.1"/>
    <property type="molecule type" value="Genomic_DNA"/>
</dbReference>
<name>A0A974C4K5_XENLA</name>